<evidence type="ECO:0000256" key="1">
    <source>
        <dbReference type="SAM" id="Phobius"/>
    </source>
</evidence>
<organism evidence="2 3">
    <name type="scientific">Porites lobata</name>
    <dbReference type="NCBI Taxonomy" id="104759"/>
    <lineage>
        <taxon>Eukaryota</taxon>
        <taxon>Metazoa</taxon>
        <taxon>Cnidaria</taxon>
        <taxon>Anthozoa</taxon>
        <taxon>Hexacorallia</taxon>
        <taxon>Scleractinia</taxon>
        <taxon>Fungiina</taxon>
        <taxon>Poritidae</taxon>
        <taxon>Porites</taxon>
    </lineage>
</organism>
<proteinExistence type="predicted"/>
<gene>
    <name evidence="2" type="ORF">PLOB_00003826</name>
</gene>
<dbReference type="EMBL" id="CALNXK010000114">
    <property type="protein sequence ID" value="CAH3159616.1"/>
    <property type="molecule type" value="Genomic_DNA"/>
</dbReference>
<reference evidence="2 3" key="1">
    <citation type="submission" date="2022-05" db="EMBL/GenBank/DDBJ databases">
        <authorList>
            <consortium name="Genoscope - CEA"/>
            <person name="William W."/>
        </authorList>
    </citation>
    <scope>NUCLEOTIDE SEQUENCE [LARGE SCALE GENOMIC DNA]</scope>
</reference>
<accession>A0ABN8Q8R0</accession>
<protein>
    <recommendedName>
        <fullName evidence="4">Transmembrane protein</fullName>
    </recommendedName>
</protein>
<comment type="caution">
    <text evidence="2">The sequence shown here is derived from an EMBL/GenBank/DDBJ whole genome shotgun (WGS) entry which is preliminary data.</text>
</comment>
<feature type="transmembrane region" description="Helical" evidence="1">
    <location>
        <begin position="20"/>
        <end position="45"/>
    </location>
</feature>
<keyword evidence="1" id="KW-0812">Transmembrane</keyword>
<sequence length="212" mass="23194">MTEEESRVLRVVRSQKCKKWLHISAIVFGFLSIGGCFVLASLTYILFGDCEDCTPKPDDKEMVKIMRILATVLFLFGILLIALSLCCKGTTNSLAPQVVVSDIPPGDLEKSPAPILAQTHTPHRQAFVEEAATNPPDFVAALTINANEIVPRGSSNSSVNEGFWTEEIEELDGPVTPPPSYEEALVMRWPNVVVQEHGSQSEDSIHSEDTGL</sequence>
<keyword evidence="1" id="KW-1133">Transmembrane helix</keyword>
<keyword evidence="1" id="KW-0472">Membrane</keyword>
<evidence type="ECO:0008006" key="4">
    <source>
        <dbReference type="Google" id="ProtNLM"/>
    </source>
</evidence>
<keyword evidence="3" id="KW-1185">Reference proteome</keyword>
<name>A0ABN8Q8R0_9CNID</name>
<feature type="transmembrane region" description="Helical" evidence="1">
    <location>
        <begin position="65"/>
        <end position="87"/>
    </location>
</feature>
<evidence type="ECO:0000313" key="3">
    <source>
        <dbReference type="Proteomes" id="UP001159405"/>
    </source>
</evidence>
<dbReference type="Proteomes" id="UP001159405">
    <property type="component" value="Unassembled WGS sequence"/>
</dbReference>
<evidence type="ECO:0000313" key="2">
    <source>
        <dbReference type="EMBL" id="CAH3159616.1"/>
    </source>
</evidence>